<evidence type="ECO:0000313" key="6">
    <source>
        <dbReference type="EMBL" id="CAE5957613.1"/>
    </source>
</evidence>
<evidence type="ECO:0000256" key="1">
    <source>
        <dbReference type="ARBA" id="ARBA00005234"/>
    </source>
</evidence>
<proteinExistence type="inferred from homology"/>
<dbReference type="PROSITE" id="PS50600">
    <property type="entry name" value="ULP_PROTEASE"/>
    <property type="match status" value="1"/>
</dbReference>
<evidence type="ECO:0000256" key="4">
    <source>
        <dbReference type="SAM" id="MobiDB-lite"/>
    </source>
</evidence>
<dbReference type="SUPFAM" id="SSF54001">
    <property type="entry name" value="Cysteine proteinases"/>
    <property type="match status" value="1"/>
</dbReference>
<feature type="region of interest" description="Disordered" evidence="4">
    <location>
        <begin position="1"/>
        <end position="69"/>
    </location>
</feature>
<feature type="compositionally biased region" description="Low complexity" evidence="4">
    <location>
        <begin position="50"/>
        <end position="60"/>
    </location>
</feature>
<sequence>MVTTRSSSRRNRSWGSVPPAAVRLKKKRPPPLPEICSRNRPRRSPRKRVPLSSLETQPRALLPPPATTPQIMLRRPTAMHPVAGSPYTGRSVSAEFETSVDSYVSSSEAPSVSGRSLTASTDAAISAKGSPSSEASMNNSISLTLSTEGDSVGSGDEQIEADTSADGNVSSGNGPTLHTSSVSSYNDDSAATSGDGTCVGATSVDRVVSDSCEDTNVAATVLPTRVFATDRYPSDGRVNAYSKLQYLVDILQILDGTPEYETLMQSQFSFLFSLPVRQCSLSGKLLHNFLSRQLVTDNSHQLWFTLGGQPLRFSLHEFEQLTGLRCGRFPDRKTIEKNQSAPRGCCSYLETLLGPHKNFTIKQIVKLLKADREMLGWQKLRLVLIVIVEGILICGTQPIRPSVPIVEMVRNLDFFFSYPWGRHSFERTLRMIKVGKKVRRQSDITKKLKQRSLVMHGFPVAIQLFLFQSIPQLLQYVPGGEDMQDFLVRGIDVLPKLKTFHTDNILAVENDASLRVTRISSPSTMPSVSRLPADFQGDRKVANLESLIERGYAFSKADWVGGDESLPLLCICGKRKTNACTCGPSLSNCRSPTGVEKPAHSSVSYDEVGALKNKVANLEFATAASIALLQSQLTQVRFLLLEKKESNSNNTTSTLARPQPLVTPAPPYYQAGYTLIPPLHNHPSPLVPPSGVTVHGPLTLASASRKSKRGCRDDDANVAVVSGNVGTGGVVSDIQPSFTHACCLPKSASPAEVPTFPLALPINQVHSGVPSSVVETRTPKWVNSLSTNDGNRIADVVDQLKIDVSAHGNYNPFPVLPPTIVEAFTKTLQHYRKACYDIDGSAVPNHFFSDIYTPSTFVGTTHMDVMLRPFWRKRGLYLSTRKIVVLDSLLTQLLTSAYSPFSKSTTPSAYVWHPLLQSYVEGTVGDRTEDTVWFADVDTVYAPMNWGKTHWVALVISLTAGHIDILDPLLRCTPSHKISAFMDPLVKVLPFFIKSSCDPSYTNLLPQKEFTYSRCKEIPQATRLGDCGPFAIKLIELHSHLYSLQEMGTISEELVDMFRMQYAIDVYEEFIGKVVARLLDDAAVEIYRHLSRSGFSNLAPLLLVSKKQSSLAFSSGVLHDISLHEFFNTPDLVNEESPFRVFFKKCVSAQNPVATYLESIRLAAKDGAFTDAIALLSSHAVLSDCALFARGLFLIFANSPNEGLAELSTLLSRVETNARLHSIGAVVYRQILSFRPLNRRLFPNLLLLDQLPGCIGQPCALPYRCLNCFLYWFIIALNNRI</sequence>
<accession>A0A8S1ZJQ2</accession>
<organism evidence="6 7">
    <name type="scientific">Arabidopsis arenosa</name>
    <name type="common">Sand rock-cress</name>
    <name type="synonym">Cardaminopsis arenosa</name>
    <dbReference type="NCBI Taxonomy" id="38785"/>
    <lineage>
        <taxon>Eukaryota</taxon>
        <taxon>Viridiplantae</taxon>
        <taxon>Streptophyta</taxon>
        <taxon>Embryophyta</taxon>
        <taxon>Tracheophyta</taxon>
        <taxon>Spermatophyta</taxon>
        <taxon>Magnoliopsida</taxon>
        <taxon>eudicotyledons</taxon>
        <taxon>Gunneridae</taxon>
        <taxon>Pentapetalae</taxon>
        <taxon>rosids</taxon>
        <taxon>malvids</taxon>
        <taxon>Brassicales</taxon>
        <taxon>Brassicaceae</taxon>
        <taxon>Camelineae</taxon>
        <taxon>Arabidopsis</taxon>
    </lineage>
</organism>
<comment type="similarity">
    <text evidence="1">Belongs to the peptidase C48 family.</text>
</comment>
<protein>
    <recommendedName>
        <fullName evidence="5">Ubiquitin-like protease family profile domain-containing protein</fullName>
    </recommendedName>
</protein>
<keyword evidence="3" id="KW-0378">Hydrolase</keyword>
<evidence type="ECO:0000256" key="2">
    <source>
        <dbReference type="ARBA" id="ARBA00022670"/>
    </source>
</evidence>
<dbReference type="PANTHER" id="PTHR48449:SF1">
    <property type="entry name" value="DUF1985 DOMAIN-CONTAINING PROTEIN"/>
    <property type="match status" value="1"/>
</dbReference>
<evidence type="ECO:0000313" key="7">
    <source>
        <dbReference type="Proteomes" id="UP000682877"/>
    </source>
</evidence>
<dbReference type="Pfam" id="PF09331">
    <property type="entry name" value="DUF1985"/>
    <property type="match status" value="1"/>
</dbReference>
<dbReference type="GO" id="GO:0006508">
    <property type="term" value="P:proteolysis"/>
    <property type="evidence" value="ECO:0007669"/>
    <property type="project" value="UniProtKB-KW"/>
</dbReference>
<dbReference type="PANTHER" id="PTHR48449">
    <property type="entry name" value="DUF1985 DOMAIN-CONTAINING PROTEIN"/>
    <property type="match status" value="1"/>
</dbReference>
<dbReference type="InterPro" id="IPR038765">
    <property type="entry name" value="Papain-like_cys_pep_sf"/>
</dbReference>
<feature type="compositionally biased region" description="Basic residues" evidence="4">
    <location>
        <begin position="39"/>
        <end position="49"/>
    </location>
</feature>
<dbReference type="InterPro" id="IPR003653">
    <property type="entry name" value="Peptidase_C48_C"/>
</dbReference>
<feature type="compositionally biased region" description="Polar residues" evidence="4">
    <location>
        <begin position="165"/>
        <end position="189"/>
    </location>
</feature>
<name>A0A8S1ZJQ2_ARAAE</name>
<keyword evidence="7" id="KW-1185">Reference proteome</keyword>
<dbReference type="Gene3D" id="3.40.395.10">
    <property type="entry name" value="Adenoviral Proteinase, Chain A"/>
    <property type="match status" value="1"/>
</dbReference>
<keyword evidence="2" id="KW-0645">Protease</keyword>
<feature type="domain" description="Ubiquitin-like protease family profile" evidence="5">
    <location>
        <begin position="841"/>
        <end position="1038"/>
    </location>
</feature>
<reference evidence="6" key="1">
    <citation type="submission" date="2021-01" db="EMBL/GenBank/DDBJ databases">
        <authorList>
            <person name="Bezrukov I."/>
        </authorList>
    </citation>
    <scope>NUCLEOTIDE SEQUENCE</scope>
</reference>
<dbReference type="EMBL" id="LR999451">
    <property type="protein sequence ID" value="CAE5957613.1"/>
    <property type="molecule type" value="Genomic_DNA"/>
</dbReference>
<gene>
    <name evidence="6" type="ORF">AARE701A_LOCUS1306</name>
</gene>
<dbReference type="Proteomes" id="UP000682877">
    <property type="component" value="Chromosome 1"/>
</dbReference>
<dbReference type="InterPro" id="IPR015410">
    <property type="entry name" value="DUF1985"/>
</dbReference>
<feature type="region of interest" description="Disordered" evidence="4">
    <location>
        <begin position="145"/>
        <end position="189"/>
    </location>
</feature>
<evidence type="ECO:0000259" key="5">
    <source>
        <dbReference type="PROSITE" id="PS50600"/>
    </source>
</evidence>
<dbReference type="Pfam" id="PF02902">
    <property type="entry name" value="Peptidase_C48"/>
    <property type="match status" value="1"/>
</dbReference>
<evidence type="ECO:0000256" key="3">
    <source>
        <dbReference type="ARBA" id="ARBA00022801"/>
    </source>
</evidence>
<dbReference type="GO" id="GO:0008234">
    <property type="term" value="F:cysteine-type peptidase activity"/>
    <property type="evidence" value="ECO:0007669"/>
    <property type="project" value="InterPro"/>
</dbReference>